<reference evidence="15" key="1">
    <citation type="journal article" date="2014" name="Front. Microbiol.">
        <title>High frequency of phylogenetically diverse reductive dehalogenase-homologous genes in deep subseafloor sedimentary metagenomes.</title>
        <authorList>
            <person name="Kawai M."/>
            <person name="Futagami T."/>
            <person name="Toyoda A."/>
            <person name="Takaki Y."/>
            <person name="Nishi S."/>
            <person name="Hori S."/>
            <person name="Arai W."/>
            <person name="Tsubouchi T."/>
            <person name="Morono Y."/>
            <person name="Uchiyama I."/>
            <person name="Ito T."/>
            <person name="Fujiyama A."/>
            <person name="Inagaki F."/>
            <person name="Takami H."/>
        </authorList>
    </citation>
    <scope>NUCLEOTIDE SEQUENCE</scope>
    <source>
        <strain evidence="15">Expedition CK06-06</strain>
    </source>
</reference>
<evidence type="ECO:0000256" key="5">
    <source>
        <dbReference type="ARBA" id="ARBA00022723"/>
    </source>
</evidence>
<evidence type="ECO:0000256" key="3">
    <source>
        <dbReference type="ARBA" id="ARBA00022448"/>
    </source>
</evidence>
<dbReference type="InterPro" id="IPR023214">
    <property type="entry name" value="HAD_sf"/>
</dbReference>
<evidence type="ECO:0000256" key="14">
    <source>
        <dbReference type="SAM" id="Phobius"/>
    </source>
</evidence>
<dbReference type="AlphaFoldDB" id="X1SKY1"/>
<dbReference type="GO" id="GO:0016887">
    <property type="term" value="F:ATP hydrolysis activity"/>
    <property type="evidence" value="ECO:0007669"/>
    <property type="project" value="InterPro"/>
</dbReference>
<evidence type="ECO:0000256" key="2">
    <source>
        <dbReference type="ARBA" id="ARBA00012517"/>
    </source>
</evidence>
<dbReference type="InterPro" id="IPR036412">
    <property type="entry name" value="HAD-like_sf"/>
</dbReference>
<comment type="caution">
    <text evidence="15">The sequence shown here is derived from an EMBL/GenBank/DDBJ whole genome shotgun (WGS) entry which is preliminary data.</text>
</comment>
<evidence type="ECO:0000313" key="15">
    <source>
        <dbReference type="EMBL" id="GAI79831.1"/>
    </source>
</evidence>
<keyword evidence="7" id="KW-0187">Copper transport</keyword>
<evidence type="ECO:0000256" key="9">
    <source>
        <dbReference type="ARBA" id="ARBA00022967"/>
    </source>
</evidence>
<dbReference type="GO" id="GO:0005507">
    <property type="term" value="F:copper ion binding"/>
    <property type="evidence" value="ECO:0007669"/>
    <property type="project" value="TreeGrafter"/>
</dbReference>
<dbReference type="GO" id="GO:0043682">
    <property type="term" value="F:P-type divalent copper transporter activity"/>
    <property type="evidence" value="ECO:0007669"/>
    <property type="project" value="TreeGrafter"/>
</dbReference>
<evidence type="ECO:0000256" key="4">
    <source>
        <dbReference type="ARBA" id="ARBA00022692"/>
    </source>
</evidence>
<gene>
    <name evidence="15" type="ORF">S12H4_14111</name>
</gene>
<organism evidence="15">
    <name type="scientific">marine sediment metagenome</name>
    <dbReference type="NCBI Taxonomy" id="412755"/>
    <lineage>
        <taxon>unclassified sequences</taxon>
        <taxon>metagenomes</taxon>
        <taxon>ecological metagenomes</taxon>
    </lineage>
</organism>
<name>X1SKY1_9ZZZZ</name>
<keyword evidence="3" id="KW-0813">Transport</keyword>
<evidence type="ECO:0000256" key="13">
    <source>
        <dbReference type="ARBA" id="ARBA00023136"/>
    </source>
</evidence>
<dbReference type="Gene3D" id="3.40.50.1000">
    <property type="entry name" value="HAD superfamily/HAD-like"/>
    <property type="match status" value="1"/>
</dbReference>
<dbReference type="PRINTS" id="PR00119">
    <property type="entry name" value="CATATPASE"/>
</dbReference>
<evidence type="ECO:0000256" key="7">
    <source>
        <dbReference type="ARBA" id="ARBA00022796"/>
    </source>
</evidence>
<evidence type="ECO:0000256" key="8">
    <source>
        <dbReference type="ARBA" id="ARBA00022840"/>
    </source>
</evidence>
<dbReference type="GO" id="GO:0005524">
    <property type="term" value="F:ATP binding"/>
    <property type="evidence" value="ECO:0007669"/>
    <property type="project" value="UniProtKB-KW"/>
</dbReference>
<dbReference type="GO" id="GO:0055070">
    <property type="term" value="P:copper ion homeostasis"/>
    <property type="evidence" value="ECO:0007669"/>
    <property type="project" value="TreeGrafter"/>
</dbReference>
<dbReference type="GO" id="GO:0012505">
    <property type="term" value="C:endomembrane system"/>
    <property type="evidence" value="ECO:0007669"/>
    <property type="project" value="UniProtKB-SubCell"/>
</dbReference>
<keyword evidence="9" id="KW-1278">Translocase</keyword>
<keyword evidence="8" id="KW-0067">ATP-binding</keyword>
<dbReference type="NCBIfam" id="TIGR01494">
    <property type="entry name" value="ATPase_P-type"/>
    <property type="match status" value="1"/>
</dbReference>
<dbReference type="GO" id="GO:0016020">
    <property type="term" value="C:membrane"/>
    <property type="evidence" value="ECO:0007669"/>
    <property type="project" value="InterPro"/>
</dbReference>
<evidence type="ECO:0000256" key="12">
    <source>
        <dbReference type="ARBA" id="ARBA00023065"/>
    </source>
</evidence>
<dbReference type="Pfam" id="PF00702">
    <property type="entry name" value="Hydrolase"/>
    <property type="match status" value="1"/>
</dbReference>
<dbReference type="GO" id="GO:0140581">
    <property type="term" value="F:P-type monovalent copper transporter activity"/>
    <property type="evidence" value="ECO:0007669"/>
    <property type="project" value="UniProtKB-EC"/>
</dbReference>
<evidence type="ECO:0000256" key="6">
    <source>
        <dbReference type="ARBA" id="ARBA00022741"/>
    </source>
</evidence>
<accession>X1SKY1</accession>
<evidence type="ECO:0000256" key="11">
    <source>
        <dbReference type="ARBA" id="ARBA00023008"/>
    </source>
</evidence>
<evidence type="ECO:0000256" key="10">
    <source>
        <dbReference type="ARBA" id="ARBA00022989"/>
    </source>
</evidence>
<keyword evidence="13 14" id="KW-0472">Membrane</keyword>
<feature type="transmembrane region" description="Helical" evidence="14">
    <location>
        <begin position="210"/>
        <end position="232"/>
    </location>
</feature>
<dbReference type="Gene3D" id="3.40.1110.10">
    <property type="entry name" value="Calcium-transporting ATPase, cytoplasmic domain N"/>
    <property type="match status" value="1"/>
</dbReference>
<keyword evidence="11" id="KW-0186">Copper</keyword>
<protein>
    <recommendedName>
        <fullName evidence="2">P-type Cu(+) transporter</fullName>
        <ecNumber evidence="2">7.2.2.8</ecNumber>
    </recommendedName>
</protein>
<evidence type="ECO:0000256" key="1">
    <source>
        <dbReference type="ARBA" id="ARBA00004127"/>
    </source>
</evidence>
<keyword evidence="5" id="KW-0479">Metal-binding</keyword>
<keyword evidence="6" id="KW-0547">Nucleotide-binding</keyword>
<dbReference type="EMBL" id="BARW01006719">
    <property type="protein sequence ID" value="GAI79831.1"/>
    <property type="molecule type" value="Genomic_DNA"/>
</dbReference>
<sequence>MKKSLPLNGLGEEAEQLRAKGKTVMFLGIDNHIAGIIALADTLKPNAKAAVAVLHNMGIEVMMLTGDNRRTAEAIAREVGIDRALAEVLPQHKAQEVKKLQQEGKVVAMVGDGINDAPALAQADVGIAIGTGTDVAMETGDITLISGDLGGIVTAVSLSKRTMRTIKQNLFWAFAYNTALIPVAAGVLYLAFGNTGVPSGLHFILGNYGFLNPILAAAAMAASSLTVVSNSLRLKRFKPARFSN</sequence>
<dbReference type="FunFam" id="3.40.50.1000:FF:000144">
    <property type="entry name" value="copper-transporting ATPase 1 isoform X2"/>
    <property type="match status" value="1"/>
</dbReference>
<dbReference type="InterPro" id="IPR001757">
    <property type="entry name" value="P_typ_ATPase"/>
</dbReference>
<keyword evidence="12" id="KW-0406">Ion transport</keyword>
<proteinExistence type="predicted"/>
<dbReference type="EC" id="7.2.2.8" evidence="2"/>
<keyword evidence="10 14" id="KW-1133">Transmembrane helix</keyword>
<keyword evidence="4 14" id="KW-0812">Transmembrane</keyword>
<dbReference type="PANTHER" id="PTHR43520">
    <property type="entry name" value="ATP7, ISOFORM B"/>
    <property type="match status" value="1"/>
</dbReference>
<dbReference type="PRINTS" id="PR00120">
    <property type="entry name" value="HATPASE"/>
</dbReference>
<dbReference type="SUPFAM" id="SSF56784">
    <property type="entry name" value="HAD-like"/>
    <property type="match status" value="1"/>
</dbReference>
<comment type="subcellular location">
    <subcellularLocation>
        <location evidence="1">Endomembrane system</location>
        <topology evidence="1">Multi-pass membrane protein</topology>
    </subcellularLocation>
</comment>
<dbReference type="InterPro" id="IPR023299">
    <property type="entry name" value="ATPase_P-typ_cyto_dom_N"/>
</dbReference>
<feature type="transmembrane region" description="Helical" evidence="14">
    <location>
        <begin position="170"/>
        <end position="190"/>
    </location>
</feature>
<dbReference type="PANTHER" id="PTHR43520:SF8">
    <property type="entry name" value="P-TYPE CU(+) TRANSPORTER"/>
    <property type="match status" value="1"/>
</dbReference>